<evidence type="ECO:0000313" key="2">
    <source>
        <dbReference type="Proteomes" id="UP000007460"/>
    </source>
</evidence>
<dbReference type="KEGG" id="apb:SAR116_0396"/>
<dbReference type="EMBL" id="CP001751">
    <property type="protein sequence ID" value="ADE38639.1"/>
    <property type="molecule type" value="Genomic_DNA"/>
</dbReference>
<name>D5BQS5_PUNMI</name>
<reference evidence="1 2" key="1">
    <citation type="journal article" date="2010" name="J. Bacteriol.">
        <title>Complete genome sequence of "Candidatus Puniceispirillum marinum" IMCC1322, a representative of the SAR116 clade in the Alphaproteobacteria.</title>
        <authorList>
            <person name="Oh H.M."/>
            <person name="Kwon K.K."/>
            <person name="Kang I."/>
            <person name="Kang S.G."/>
            <person name="Lee J.H."/>
            <person name="Kim S.J."/>
            <person name="Cho J.C."/>
        </authorList>
    </citation>
    <scope>NUCLEOTIDE SEQUENCE [LARGE SCALE GENOMIC DNA]</scope>
    <source>
        <strain evidence="1 2">IMCC1322</strain>
    </source>
</reference>
<dbReference type="Proteomes" id="UP000007460">
    <property type="component" value="Chromosome"/>
</dbReference>
<keyword evidence="2" id="KW-1185">Reference proteome</keyword>
<organism evidence="1 2">
    <name type="scientific">Puniceispirillum marinum (strain IMCC1322)</name>
    <dbReference type="NCBI Taxonomy" id="488538"/>
    <lineage>
        <taxon>Bacteria</taxon>
        <taxon>Pseudomonadati</taxon>
        <taxon>Pseudomonadota</taxon>
        <taxon>Alphaproteobacteria</taxon>
        <taxon>Candidatus Puniceispirillales</taxon>
        <taxon>Candidatus Puniceispirillaceae</taxon>
        <taxon>Candidatus Puniceispirillum</taxon>
    </lineage>
</organism>
<gene>
    <name evidence="1" type="ordered locus">SAR116_0396</name>
</gene>
<dbReference type="HOGENOM" id="CLU_2220989_0_0_5"/>
<sequence>MEKTSMTEFDEIMKMMPAFLDYLHEFYGAGGIYDMGATHTHLCTATMMYISSPDREQSFEGDSFDREQVRSILEDRFGLEEVARPSEPYPVPEDHGMFTMKLEAAE</sequence>
<protein>
    <submittedName>
        <fullName evidence="1">Cation efflux family protein</fullName>
    </submittedName>
</protein>
<evidence type="ECO:0000313" key="1">
    <source>
        <dbReference type="EMBL" id="ADE38639.1"/>
    </source>
</evidence>
<accession>D5BQS5</accession>
<proteinExistence type="predicted"/>
<dbReference type="AlphaFoldDB" id="D5BQS5"/>
<dbReference type="RefSeq" id="WP_013045269.1">
    <property type="nucleotide sequence ID" value="NC_014010.1"/>
</dbReference>